<proteinExistence type="predicted"/>
<dbReference type="EMBL" id="MN740246">
    <property type="protein sequence ID" value="QHT95795.1"/>
    <property type="molecule type" value="Genomic_DNA"/>
</dbReference>
<dbReference type="AlphaFoldDB" id="A0A6C0ITF9"/>
<organism evidence="1">
    <name type="scientific">viral metagenome</name>
    <dbReference type="NCBI Taxonomy" id="1070528"/>
    <lineage>
        <taxon>unclassified sequences</taxon>
        <taxon>metagenomes</taxon>
        <taxon>organismal metagenomes</taxon>
    </lineage>
</organism>
<reference evidence="1" key="1">
    <citation type="journal article" date="2020" name="Nature">
        <title>Giant virus diversity and host interactions through global metagenomics.</title>
        <authorList>
            <person name="Schulz F."/>
            <person name="Roux S."/>
            <person name="Paez-Espino D."/>
            <person name="Jungbluth S."/>
            <person name="Walsh D.A."/>
            <person name="Denef V.J."/>
            <person name="McMahon K.D."/>
            <person name="Konstantinidis K.T."/>
            <person name="Eloe-Fadrosh E.A."/>
            <person name="Kyrpides N.C."/>
            <person name="Woyke T."/>
        </authorList>
    </citation>
    <scope>NUCLEOTIDE SEQUENCE</scope>
    <source>
        <strain evidence="1">GVMAG-M-3300024301-20</strain>
    </source>
</reference>
<accession>A0A6C0ITF9</accession>
<protein>
    <submittedName>
        <fullName evidence="1">Uncharacterized protein</fullName>
    </submittedName>
</protein>
<name>A0A6C0ITF9_9ZZZZ</name>
<evidence type="ECO:0000313" key="1">
    <source>
        <dbReference type="EMBL" id="QHT95795.1"/>
    </source>
</evidence>
<sequence>MHLSKFVHSSTGKYIMSMIMGLGLATLFRQACKGAKCRMLNAPPLDELDDETYKISGKCYNFEKNPVKCNKSKRILPFA</sequence>